<evidence type="ECO:0000256" key="4">
    <source>
        <dbReference type="ARBA" id="ARBA00022989"/>
    </source>
</evidence>
<dbReference type="InterPro" id="IPR008253">
    <property type="entry name" value="Marvel"/>
</dbReference>
<dbReference type="PANTHER" id="PTHR10838:SF20">
    <property type="entry name" value="SYNAPTOGYRIN"/>
    <property type="match status" value="1"/>
</dbReference>
<accession>A0A8B7ZBR7</accession>
<keyword evidence="3 6" id="KW-0812">Transmembrane</keyword>
<name>A0A8B7ZBR7_ACAPL</name>
<dbReference type="RefSeq" id="XP_022102422.1">
    <property type="nucleotide sequence ID" value="XM_022246730.1"/>
</dbReference>
<protein>
    <recommendedName>
        <fullName evidence="6">Synaptogyrin</fullName>
    </recommendedName>
</protein>
<keyword evidence="9" id="KW-1185">Reference proteome</keyword>
<dbReference type="Pfam" id="PF01284">
    <property type="entry name" value="MARVEL"/>
    <property type="match status" value="1"/>
</dbReference>
<evidence type="ECO:0000313" key="9">
    <source>
        <dbReference type="Proteomes" id="UP000694845"/>
    </source>
</evidence>
<dbReference type="PROSITE" id="PS51225">
    <property type="entry name" value="MARVEL"/>
    <property type="match status" value="1"/>
</dbReference>
<comment type="similarity">
    <text evidence="2 6">Belongs to the synaptogyrin family.</text>
</comment>
<dbReference type="AlphaFoldDB" id="A0A8B7ZBR7"/>
<organism evidence="9 10">
    <name type="scientific">Acanthaster planci</name>
    <name type="common">Crown-of-thorns starfish</name>
    <dbReference type="NCBI Taxonomy" id="133434"/>
    <lineage>
        <taxon>Eukaryota</taxon>
        <taxon>Metazoa</taxon>
        <taxon>Echinodermata</taxon>
        <taxon>Eleutherozoa</taxon>
        <taxon>Asterozoa</taxon>
        <taxon>Asteroidea</taxon>
        <taxon>Valvatacea</taxon>
        <taxon>Valvatida</taxon>
        <taxon>Acanthasteridae</taxon>
        <taxon>Acanthaster</taxon>
    </lineage>
</organism>
<dbReference type="OrthoDB" id="10041611at2759"/>
<dbReference type="GO" id="GO:0031594">
    <property type="term" value="C:neuromuscular junction"/>
    <property type="evidence" value="ECO:0007669"/>
    <property type="project" value="TreeGrafter"/>
</dbReference>
<feature type="transmembrane region" description="Helical" evidence="6">
    <location>
        <begin position="31"/>
        <end position="50"/>
    </location>
</feature>
<evidence type="ECO:0000256" key="1">
    <source>
        <dbReference type="ARBA" id="ARBA00004141"/>
    </source>
</evidence>
<dbReference type="KEGG" id="aplc:110985598"/>
<dbReference type="InterPro" id="IPR016579">
    <property type="entry name" value="Synaptogyrin"/>
</dbReference>
<keyword evidence="4 6" id="KW-1133">Transmembrane helix</keyword>
<evidence type="ECO:0000256" key="5">
    <source>
        <dbReference type="ARBA" id="ARBA00023136"/>
    </source>
</evidence>
<dbReference type="GeneID" id="110985598"/>
<evidence type="ECO:0000256" key="6">
    <source>
        <dbReference type="PIRNR" id="PIRNR011282"/>
    </source>
</evidence>
<dbReference type="Proteomes" id="UP000694845">
    <property type="component" value="Unplaced"/>
</dbReference>
<feature type="region of interest" description="Disordered" evidence="7">
    <location>
        <begin position="178"/>
        <end position="220"/>
    </location>
</feature>
<evidence type="ECO:0000313" key="10">
    <source>
        <dbReference type="RefSeq" id="XP_022102422.1"/>
    </source>
</evidence>
<feature type="transmembrane region" description="Helical" evidence="6">
    <location>
        <begin position="70"/>
        <end position="93"/>
    </location>
</feature>
<keyword evidence="5 6" id="KW-0472">Membrane</keyword>
<dbReference type="PIRSF" id="PIRSF011282">
    <property type="entry name" value="Synaptogyrin"/>
    <property type="match status" value="1"/>
</dbReference>
<feature type="compositionally biased region" description="Polar residues" evidence="7">
    <location>
        <begin position="211"/>
        <end position="220"/>
    </location>
</feature>
<feature type="transmembrane region" description="Helical" evidence="6">
    <location>
        <begin position="105"/>
        <end position="127"/>
    </location>
</feature>
<reference evidence="10" key="1">
    <citation type="submission" date="2025-08" db="UniProtKB">
        <authorList>
            <consortium name="RefSeq"/>
        </authorList>
    </citation>
    <scope>IDENTIFICATION</scope>
</reference>
<dbReference type="PANTHER" id="PTHR10838">
    <property type="entry name" value="SYNAPTOGYRIN"/>
    <property type="match status" value="1"/>
</dbReference>
<feature type="domain" description="MARVEL" evidence="8">
    <location>
        <begin position="21"/>
        <end position="169"/>
    </location>
</feature>
<comment type="subcellular location">
    <subcellularLocation>
        <location evidence="1 6">Membrane</location>
        <topology evidence="1 6">Multi-pass membrane protein</topology>
    </subcellularLocation>
</comment>
<evidence type="ECO:0000259" key="8">
    <source>
        <dbReference type="PROSITE" id="PS51225"/>
    </source>
</evidence>
<feature type="transmembrane region" description="Helical" evidence="6">
    <location>
        <begin position="147"/>
        <end position="166"/>
    </location>
</feature>
<sequence>MEGGAYGAGKASSSGFDAAGVLRKPQVILRAVAWLFSIIVFGCIANKGWISLPGNPYHICFYNADGNACNFGIAVGVFAFLACIGFLVVDVMFDNLSNVQMRKYAVIADLAFSGLWTFMWFVCFCYLTDALRRASIPYGIGQARAAAAFSFFSIIPWAGLTVLAFMRYRQGSQAAFSQNYEPDPSVPPPASQISGGDSYQQPPFGEKTEVPDSQFQSPTY</sequence>
<dbReference type="OMA" id="FYLWSQW"/>
<evidence type="ECO:0000256" key="2">
    <source>
        <dbReference type="ARBA" id="ARBA00010252"/>
    </source>
</evidence>
<gene>
    <name evidence="10" type="primary">LOC110985598</name>
</gene>
<evidence type="ECO:0000256" key="3">
    <source>
        <dbReference type="ARBA" id="ARBA00022692"/>
    </source>
</evidence>
<feature type="compositionally biased region" description="Polar residues" evidence="7">
    <location>
        <begin position="191"/>
        <end position="201"/>
    </location>
</feature>
<evidence type="ECO:0000256" key="7">
    <source>
        <dbReference type="SAM" id="MobiDB-lite"/>
    </source>
</evidence>
<proteinExistence type="inferred from homology"/>
<dbReference type="GO" id="GO:0030672">
    <property type="term" value="C:synaptic vesicle membrane"/>
    <property type="evidence" value="ECO:0007669"/>
    <property type="project" value="TreeGrafter"/>
</dbReference>